<dbReference type="RefSeq" id="WP_065546594.1">
    <property type="nucleotide sequence ID" value="NZ_CP016415.1"/>
</dbReference>
<dbReference type="GeneID" id="96874140"/>
<organism evidence="1 2">
    <name type="scientific">Vibrio scophthalmi</name>
    <dbReference type="NCBI Taxonomy" id="45658"/>
    <lineage>
        <taxon>Bacteria</taxon>
        <taxon>Pseudomonadati</taxon>
        <taxon>Pseudomonadota</taxon>
        <taxon>Gammaproteobacteria</taxon>
        <taxon>Vibrionales</taxon>
        <taxon>Vibrionaceae</taxon>
        <taxon>Vibrio</taxon>
    </lineage>
</organism>
<dbReference type="AlphaFoldDB" id="A0A1C7FG58"/>
<dbReference type="Proteomes" id="UP000092528">
    <property type="component" value="Chromosome 2"/>
</dbReference>
<gene>
    <name evidence="1" type="ORF">VSVS05_03934</name>
</gene>
<sequence>MNKNNEIFDAECNESLRNLRLLIAKLINGIEQIAMDSQDESLTRIKQSQYRLLKYKELLLHLPHIDESELLFARTELSKNEKQIAKLGLEALTFAIDELDKQLT</sequence>
<name>A0A1C7FG58_9VIBR</name>
<dbReference type="PATRIC" id="fig|45658.7.peg.3903"/>
<protein>
    <submittedName>
        <fullName evidence="1">Uncharacterized protein</fullName>
    </submittedName>
</protein>
<accession>A0A1C7FG58</accession>
<keyword evidence="2" id="KW-1185">Reference proteome</keyword>
<reference evidence="1 2" key="1">
    <citation type="submission" date="2016-07" db="EMBL/GenBank/DDBJ databases">
        <title>Genome sequencing of Vibrio scophthalmi strain VS-05, an isolated from Paralichthys olivaceus.</title>
        <authorList>
            <person name="Han H.-J."/>
        </authorList>
    </citation>
    <scope>NUCLEOTIDE SEQUENCE [LARGE SCALE GENOMIC DNA]</scope>
    <source>
        <strain evidence="1 2">VS-05</strain>
    </source>
</reference>
<dbReference type="EMBL" id="CP016415">
    <property type="protein sequence ID" value="ANU38970.1"/>
    <property type="molecule type" value="Genomic_DNA"/>
</dbReference>
<evidence type="ECO:0000313" key="1">
    <source>
        <dbReference type="EMBL" id="ANU38970.1"/>
    </source>
</evidence>
<proteinExistence type="predicted"/>
<evidence type="ECO:0000313" key="2">
    <source>
        <dbReference type="Proteomes" id="UP000092528"/>
    </source>
</evidence>